<evidence type="ECO:0000256" key="1">
    <source>
        <dbReference type="ARBA" id="ARBA00023015"/>
    </source>
</evidence>
<keyword evidence="2 4" id="KW-0238">DNA-binding</keyword>
<dbReference type="InterPro" id="IPR001647">
    <property type="entry name" value="HTH_TetR"/>
</dbReference>
<evidence type="ECO:0000313" key="6">
    <source>
        <dbReference type="EMBL" id="MFB9522852.1"/>
    </source>
</evidence>
<dbReference type="EMBL" id="JBHMCR010000015">
    <property type="protein sequence ID" value="MFB9522852.1"/>
    <property type="molecule type" value="Genomic_DNA"/>
</dbReference>
<dbReference type="RefSeq" id="WP_345219443.1">
    <property type="nucleotide sequence ID" value="NZ_BAAAXE010000002.1"/>
</dbReference>
<gene>
    <name evidence="6" type="ORF">ACFFTU_23180</name>
</gene>
<dbReference type="SUPFAM" id="SSF48498">
    <property type="entry name" value="Tetracyclin repressor-like, C-terminal domain"/>
    <property type="match status" value="1"/>
</dbReference>
<evidence type="ECO:0000256" key="3">
    <source>
        <dbReference type="ARBA" id="ARBA00023163"/>
    </source>
</evidence>
<dbReference type="InterPro" id="IPR009057">
    <property type="entry name" value="Homeodomain-like_sf"/>
</dbReference>
<evidence type="ECO:0000313" key="7">
    <source>
        <dbReference type="Proteomes" id="UP001589718"/>
    </source>
</evidence>
<organism evidence="6 7">
    <name type="scientific">Streptomyces cremeus</name>
    <dbReference type="NCBI Taxonomy" id="66881"/>
    <lineage>
        <taxon>Bacteria</taxon>
        <taxon>Bacillati</taxon>
        <taxon>Actinomycetota</taxon>
        <taxon>Actinomycetes</taxon>
        <taxon>Kitasatosporales</taxon>
        <taxon>Streptomycetaceae</taxon>
        <taxon>Streptomyces</taxon>
    </lineage>
</organism>
<keyword evidence="3" id="KW-0804">Transcription</keyword>
<sequence>MPKKVDRTARREELLDAALRVFARKGFAASRIDDVAAEAGIAKGSVYLSFDSRDALLEAVFQRYAARSEQALAAASAVRGPALDRLAALVRGTVAFLAAHPEHARVLADVWACRAPLDLAAVHRAHREAVARLLADARAEGTLRPGVGAAHAAVVVGAVEGCLVQWLADPRTPLAELAGPIVEVCVEGLRA</sequence>
<dbReference type="PRINTS" id="PR00455">
    <property type="entry name" value="HTHTETR"/>
</dbReference>
<keyword evidence="7" id="KW-1185">Reference proteome</keyword>
<dbReference type="PANTHER" id="PTHR30055:SF234">
    <property type="entry name" value="HTH-TYPE TRANSCRIPTIONAL REGULATOR BETI"/>
    <property type="match status" value="1"/>
</dbReference>
<dbReference type="InterPro" id="IPR036271">
    <property type="entry name" value="Tet_transcr_reg_TetR-rel_C_sf"/>
</dbReference>
<dbReference type="Pfam" id="PF00440">
    <property type="entry name" value="TetR_N"/>
    <property type="match status" value="1"/>
</dbReference>
<dbReference type="PANTHER" id="PTHR30055">
    <property type="entry name" value="HTH-TYPE TRANSCRIPTIONAL REGULATOR RUTR"/>
    <property type="match status" value="1"/>
</dbReference>
<comment type="caution">
    <text evidence="6">The sequence shown here is derived from an EMBL/GenBank/DDBJ whole genome shotgun (WGS) entry which is preliminary data.</text>
</comment>
<evidence type="ECO:0000256" key="4">
    <source>
        <dbReference type="PROSITE-ProRule" id="PRU00335"/>
    </source>
</evidence>
<dbReference type="InterPro" id="IPR050109">
    <property type="entry name" value="HTH-type_TetR-like_transc_reg"/>
</dbReference>
<accession>A0ABV5PI29</accession>
<protein>
    <submittedName>
        <fullName evidence="6">TetR/AcrR family transcriptional regulator</fullName>
    </submittedName>
</protein>
<evidence type="ECO:0000256" key="2">
    <source>
        <dbReference type="ARBA" id="ARBA00023125"/>
    </source>
</evidence>
<feature type="domain" description="HTH tetR-type" evidence="5">
    <location>
        <begin position="8"/>
        <end position="68"/>
    </location>
</feature>
<reference evidence="6 7" key="1">
    <citation type="submission" date="2024-09" db="EMBL/GenBank/DDBJ databases">
        <authorList>
            <person name="Sun Q."/>
            <person name="Mori K."/>
        </authorList>
    </citation>
    <scope>NUCLEOTIDE SEQUENCE [LARGE SCALE GENOMIC DNA]</scope>
    <source>
        <strain evidence="6 7">JCM 4362</strain>
    </source>
</reference>
<name>A0ABV5PI29_STRCM</name>
<dbReference type="SUPFAM" id="SSF46689">
    <property type="entry name" value="Homeodomain-like"/>
    <property type="match status" value="1"/>
</dbReference>
<keyword evidence="1" id="KW-0805">Transcription regulation</keyword>
<evidence type="ECO:0000259" key="5">
    <source>
        <dbReference type="PROSITE" id="PS50977"/>
    </source>
</evidence>
<dbReference type="Proteomes" id="UP001589718">
    <property type="component" value="Unassembled WGS sequence"/>
</dbReference>
<proteinExistence type="predicted"/>
<dbReference type="Gene3D" id="1.10.357.10">
    <property type="entry name" value="Tetracycline Repressor, domain 2"/>
    <property type="match status" value="1"/>
</dbReference>
<feature type="DNA-binding region" description="H-T-H motif" evidence="4">
    <location>
        <begin position="31"/>
        <end position="50"/>
    </location>
</feature>
<dbReference type="PROSITE" id="PS50977">
    <property type="entry name" value="HTH_TETR_2"/>
    <property type="match status" value="1"/>
</dbReference>